<proteinExistence type="predicted"/>
<evidence type="ECO:0000313" key="4">
    <source>
        <dbReference type="Proteomes" id="UP000620147"/>
    </source>
</evidence>
<feature type="domain" description="Copper amine oxidase-like N-terminal" evidence="2">
    <location>
        <begin position="236"/>
        <end position="316"/>
    </location>
</feature>
<name>A0ABQ1E3K3_9FIRM</name>
<organism evidence="3 4">
    <name type="scientific">Butyricicoccus faecihominis</name>
    <dbReference type="NCBI Taxonomy" id="1712515"/>
    <lineage>
        <taxon>Bacteria</taxon>
        <taxon>Bacillati</taxon>
        <taxon>Bacillota</taxon>
        <taxon>Clostridia</taxon>
        <taxon>Eubacteriales</taxon>
        <taxon>Butyricicoccaceae</taxon>
        <taxon>Butyricicoccus</taxon>
    </lineage>
</organism>
<keyword evidence="4" id="KW-1185">Reference proteome</keyword>
<feature type="domain" description="Copper amine oxidase-like N-terminal" evidence="2">
    <location>
        <begin position="362"/>
        <end position="456"/>
    </location>
</feature>
<reference evidence="3 4" key="1">
    <citation type="submission" date="2020-06" db="EMBL/GenBank/DDBJ databases">
        <title>Characterization of fructooligosaccharide metabolism and fructooligosaccharide-degrading enzymes in human commensal butyrate producers.</title>
        <authorList>
            <person name="Tanno H."/>
            <person name="Fujii T."/>
            <person name="Hirano K."/>
            <person name="Maeno S."/>
            <person name="Tonozuka T."/>
            <person name="Sakamoto M."/>
            <person name="Ohkuma M."/>
            <person name="Tochio T."/>
            <person name="Endo A."/>
        </authorList>
    </citation>
    <scope>NUCLEOTIDE SEQUENCE [LARGE SCALE GENOMIC DNA]</scope>
    <source>
        <strain evidence="3 4">JCM 31056</strain>
    </source>
</reference>
<dbReference type="Gene3D" id="3.30.457.10">
    <property type="entry name" value="Copper amine oxidase-like, N-terminal domain"/>
    <property type="match status" value="2"/>
</dbReference>
<dbReference type="InterPro" id="IPR036582">
    <property type="entry name" value="Mao_N_sf"/>
</dbReference>
<dbReference type="InterPro" id="IPR012854">
    <property type="entry name" value="Cu_amine_oxidase-like_N"/>
</dbReference>
<sequence>MMEKKRMAALLAAVLFGMSAIPAGAVNLIDTDAAATDSAEHAELDLYGVRATVTDRQDGALTVSTETAGTVVVHISEQTIIMDTQTGLPAGAQDIKKGDEVYLYCGEMMALSEPPQVYAKAILVNLTDEHEPASLLSAEQVKKNADGSLTVQTSDGSLMLHIARNASVTPFSTKNKAKLDDIRMGTRFFAWYDTILESYPAQAGTEKIVLLPQEDDTFAVVVEGDMVLTEGRRTGGVAMVPLRTVAETLGYTVNWNAKDRTVHLTNGTVQTTVTIGRDEYFHATAMPDADGMSRPGALGAAPYIAQSRTWVPAELFGLLGEQLEMRGDALYLGGVPNAFTGEADETNAFNIVCKDKTFDKGRMENGVAMVPLREVGEALGYTVTWDIENRQAKMNNGKVMTHINIGEDSYIRSVMNGDGTEAPVSFGAAPYFADGKTWVPAKLFELLGEQVEMKGNALYLD</sequence>
<gene>
    <name evidence="3" type="ORF">BUFA31_27080</name>
</gene>
<evidence type="ECO:0000256" key="1">
    <source>
        <dbReference type="SAM" id="SignalP"/>
    </source>
</evidence>
<dbReference type="EMBL" id="BLYJ01000055">
    <property type="protein sequence ID" value="GFO89544.1"/>
    <property type="molecule type" value="Genomic_DNA"/>
</dbReference>
<dbReference type="SUPFAM" id="SSF55383">
    <property type="entry name" value="Copper amine oxidase, domain N"/>
    <property type="match status" value="2"/>
</dbReference>
<protein>
    <recommendedName>
        <fullName evidence="2">Copper amine oxidase-like N-terminal domain-containing protein</fullName>
    </recommendedName>
</protein>
<dbReference type="Proteomes" id="UP000620147">
    <property type="component" value="Unassembled WGS sequence"/>
</dbReference>
<feature type="chain" id="PRO_5046929374" description="Copper amine oxidase-like N-terminal domain-containing protein" evidence="1">
    <location>
        <begin position="26"/>
        <end position="461"/>
    </location>
</feature>
<dbReference type="RefSeq" id="WP_188886886.1">
    <property type="nucleotide sequence ID" value="NZ_BLYJ01000055.1"/>
</dbReference>
<feature type="signal peptide" evidence="1">
    <location>
        <begin position="1"/>
        <end position="25"/>
    </location>
</feature>
<keyword evidence="1" id="KW-0732">Signal</keyword>
<evidence type="ECO:0000313" key="3">
    <source>
        <dbReference type="EMBL" id="GFO89544.1"/>
    </source>
</evidence>
<dbReference type="Pfam" id="PF07833">
    <property type="entry name" value="Cu_amine_oxidN1"/>
    <property type="match status" value="2"/>
</dbReference>
<accession>A0ABQ1E3K3</accession>
<evidence type="ECO:0000259" key="2">
    <source>
        <dbReference type="Pfam" id="PF07833"/>
    </source>
</evidence>
<comment type="caution">
    <text evidence="3">The sequence shown here is derived from an EMBL/GenBank/DDBJ whole genome shotgun (WGS) entry which is preliminary data.</text>
</comment>